<dbReference type="EMBL" id="BMAO01007080">
    <property type="protein sequence ID" value="GFR13506.1"/>
    <property type="molecule type" value="Genomic_DNA"/>
</dbReference>
<name>A0A8X6JNB8_TRICU</name>
<keyword evidence="2" id="KW-1185">Reference proteome</keyword>
<sequence>MAIDASSCGMKWGDLNVIEEFPTAYLSQDLQCMPSKAYNRRFGNAFRVIFRSEWNLECSEPIKDLHGGVKEIVF</sequence>
<organism evidence="1 2">
    <name type="scientific">Trichonephila clavata</name>
    <name type="common">Joro spider</name>
    <name type="synonym">Nephila clavata</name>
    <dbReference type="NCBI Taxonomy" id="2740835"/>
    <lineage>
        <taxon>Eukaryota</taxon>
        <taxon>Metazoa</taxon>
        <taxon>Ecdysozoa</taxon>
        <taxon>Arthropoda</taxon>
        <taxon>Chelicerata</taxon>
        <taxon>Arachnida</taxon>
        <taxon>Araneae</taxon>
        <taxon>Araneomorphae</taxon>
        <taxon>Entelegynae</taxon>
        <taxon>Araneoidea</taxon>
        <taxon>Nephilidae</taxon>
        <taxon>Trichonephila</taxon>
    </lineage>
</organism>
<protein>
    <submittedName>
        <fullName evidence="1">Uncharacterized protein</fullName>
    </submittedName>
</protein>
<reference evidence="1" key="1">
    <citation type="submission" date="2020-07" db="EMBL/GenBank/DDBJ databases">
        <title>Multicomponent nature underlies the extraordinary mechanical properties of spider dragline silk.</title>
        <authorList>
            <person name="Kono N."/>
            <person name="Nakamura H."/>
            <person name="Mori M."/>
            <person name="Yoshida Y."/>
            <person name="Ohtoshi R."/>
            <person name="Malay A.D."/>
            <person name="Moran D.A.P."/>
            <person name="Tomita M."/>
            <person name="Numata K."/>
            <person name="Arakawa K."/>
        </authorList>
    </citation>
    <scope>NUCLEOTIDE SEQUENCE</scope>
</reference>
<evidence type="ECO:0000313" key="1">
    <source>
        <dbReference type="EMBL" id="GFR13506.1"/>
    </source>
</evidence>
<dbReference type="Proteomes" id="UP000887116">
    <property type="component" value="Unassembled WGS sequence"/>
</dbReference>
<proteinExistence type="predicted"/>
<gene>
    <name evidence="1" type="ORF">TNCT_576791</name>
</gene>
<evidence type="ECO:0000313" key="2">
    <source>
        <dbReference type="Proteomes" id="UP000887116"/>
    </source>
</evidence>
<accession>A0A8X6JNB8</accession>
<dbReference type="AlphaFoldDB" id="A0A8X6JNB8"/>
<comment type="caution">
    <text evidence="1">The sequence shown here is derived from an EMBL/GenBank/DDBJ whole genome shotgun (WGS) entry which is preliminary data.</text>
</comment>